<sequence length="107" mass="11975">METAKRRAPGARPVVHEGVRYEQRSAPRADGFKQFGAVIAAIDEAIGEQLWAVQLYETLFDPAEEQDAQEVYVSELCLDAKQGVLKATDERKRVWLIRLSDGSVSLQ</sequence>
<dbReference type="RefSeq" id="WP_108106870.1">
    <property type="nucleotide sequence ID" value="NZ_QASN01000015.1"/>
</dbReference>
<dbReference type="OrthoDB" id="5574422at2"/>
<proteinExistence type="predicted"/>
<dbReference type="AlphaFoldDB" id="A0A2T5PAH2"/>
<accession>A0A2T5PAH2</accession>
<dbReference type="Proteomes" id="UP000244064">
    <property type="component" value="Unassembled WGS sequence"/>
</dbReference>
<reference evidence="1 2" key="1">
    <citation type="submission" date="2018-04" db="EMBL/GenBank/DDBJ databases">
        <title>Pseudomonas sp. nov., isolated from mangrove soil.</title>
        <authorList>
            <person name="Chen C."/>
        </authorList>
    </citation>
    <scope>NUCLEOTIDE SEQUENCE [LARGE SCALE GENOMIC DNA]</scope>
    <source>
        <strain evidence="1 2">TC-11</strain>
    </source>
</reference>
<evidence type="ECO:0000313" key="2">
    <source>
        <dbReference type="Proteomes" id="UP000244064"/>
    </source>
</evidence>
<dbReference type="EMBL" id="QASN01000015">
    <property type="protein sequence ID" value="PTU74727.1"/>
    <property type="molecule type" value="Genomic_DNA"/>
</dbReference>
<keyword evidence="2" id="KW-1185">Reference proteome</keyword>
<comment type="caution">
    <text evidence="1">The sequence shown here is derived from an EMBL/GenBank/DDBJ whole genome shotgun (WGS) entry which is preliminary data.</text>
</comment>
<evidence type="ECO:0000313" key="1">
    <source>
        <dbReference type="EMBL" id="PTU74727.1"/>
    </source>
</evidence>
<name>A0A2T5PAH2_9PSED</name>
<gene>
    <name evidence="1" type="ORF">DBO85_08675</name>
</gene>
<protein>
    <submittedName>
        <fullName evidence="1">Uncharacterized protein</fullName>
    </submittedName>
</protein>
<organism evidence="1 2">
    <name type="scientific">Pseudomonas mangrovi</name>
    <dbReference type="NCBI Taxonomy" id="2161748"/>
    <lineage>
        <taxon>Bacteria</taxon>
        <taxon>Pseudomonadati</taxon>
        <taxon>Pseudomonadota</taxon>
        <taxon>Gammaproteobacteria</taxon>
        <taxon>Pseudomonadales</taxon>
        <taxon>Pseudomonadaceae</taxon>
        <taxon>Pseudomonas</taxon>
    </lineage>
</organism>